<dbReference type="GO" id="GO:0003700">
    <property type="term" value="F:DNA-binding transcription factor activity"/>
    <property type="evidence" value="ECO:0007669"/>
    <property type="project" value="TreeGrafter"/>
</dbReference>
<protein>
    <submittedName>
        <fullName evidence="6">LacI family transcriptional regulator</fullName>
    </submittedName>
</protein>
<dbReference type="OrthoDB" id="9768806at2"/>
<dbReference type="PANTHER" id="PTHR30146">
    <property type="entry name" value="LACI-RELATED TRANSCRIPTIONAL REPRESSOR"/>
    <property type="match status" value="1"/>
</dbReference>
<dbReference type="PROSITE" id="PS50932">
    <property type="entry name" value="HTH_LACI_2"/>
    <property type="match status" value="1"/>
</dbReference>
<dbReference type="InterPro" id="IPR028082">
    <property type="entry name" value="Peripla_BP_I"/>
</dbReference>
<feature type="domain" description="HTH cro/C1-type" evidence="5">
    <location>
        <begin position="9"/>
        <end position="55"/>
    </location>
</feature>
<evidence type="ECO:0000259" key="4">
    <source>
        <dbReference type="PROSITE" id="PS50932"/>
    </source>
</evidence>
<dbReference type="GO" id="GO:0000976">
    <property type="term" value="F:transcription cis-regulatory region binding"/>
    <property type="evidence" value="ECO:0007669"/>
    <property type="project" value="TreeGrafter"/>
</dbReference>
<reference evidence="6 7" key="1">
    <citation type="submission" date="2018-12" db="EMBL/GenBank/DDBJ databases">
        <title>Flammeovirga pectinis sp. nov., isolated from the gut of the Korean scallop, Patinopecten yessoensis.</title>
        <authorList>
            <person name="Bae J.-W."/>
            <person name="Jeong Y.-S."/>
            <person name="Kang W."/>
        </authorList>
    </citation>
    <scope>NUCLEOTIDE SEQUENCE [LARGE SCALE GENOMIC DNA]</scope>
    <source>
        <strain evidence="6 7">L12M1</strain>
    </source>
</reference>
<dbReference type="KEGG" id="fll:EI427_22320"/>
<proteinExistence type="predicted"/>
<keyword evidence="2" id="KW-0238">DNA-binding</keyword>
<accession>A0A3S9PA57</accession>
<dbReference type="SMART" id="SM00354">
    <property type="entry name" value="HTH_LACI"/>
    <property type="match status" value="1"/>
</dbReference>
<evidence type="ECO:0000259" key="5">
    <source>
        <dbReference type="PROSITE" id="PS50943"/>
    </source>
</evidence>
<dbReference type="Proteomes" id="UP000267268">
    <property type="component" value="Chromosome 2"/>
</dbReference>
<evidence type="ECO:0000313" key="7">
    <source>
        <dbReference type="Proteomes" id="UP000267268"/>
    </source>
</evidence>
<evidence type="ECO:0000256" key="1">
    <source>
        <dbReference type="ARBA" id="ARBA00023015"/>
    </source>
</evidence>
<organism evidence="6 7">
    <name type="scientific">Flammeovirga pectinis</name>
    <dbReference type="NCBI Taxonomy" id="2494373"/>
    <lineage>
        <taxon>Bacteria</taxon>
        <taxon>Pseudomonadati</taxon>
        <taxon>Bacteroidota</taxon>
        <taxon>Cytophagia</taxon>
        <taxon>Cytophagales</taxon>
        <taxon>Flammeovirgaceae</taxon>
        <taxon>Flammeovirga</taxon>
    </lineage>
</organism>
<keyword evidence="1" id="KW-0805">Transcription regulation</keyword>
<feature type="domain" description="HTH lacI-type" evidence="4">
    <location>
        <begin position="7"/>
        <end position="61"/>
    </location>
</feature>
<dbReference type="CDD" id="cd06267">
    <property type="entry name" value="PBP1_LacI_sugar_binding-like"/>
    <property type="match status" value="1"/>
</dbReference>
<dbReference type="InterPro" id="IPR000843">
    <property type="entry name" value="HTH_LacI"/>
</dbReference>
<dbReference type="Pfam" id="PF00356">
    <property type="entry name" value="LacI"/>
    <property type="match status" value="1"/>
</dbReference>
<keyword evidence="3" id="KW-0804">Transcription</keyword>
<dbReference type="Gene3D" id="1.10.260.40">
    <property type="entry name" value="lambda repressor-like DNA-binding domains"/>
    <property type="match status" value="1"/>
</dbReference>
<dbReference type="RefSeq" id="WP_126619203.1">
    <property type="nucleotide sequence ID" value="NZ_CP034563.1"/>
</dbReference>
<name>A0A3S9PA57_9BACT</name>
<dbReference type="EMBL" id="CP034563">
    <property type="protein sequence ID" value="AZQ64962.1"/>
    <property type="molecule type" value="Genomic_DNA"/>
</dbReference>
<evidence type="ECO:0000256" key="2">
    <source>
        <dbReference type="ARBA" id="ARBA00023125"/>
    </source>
</evidence>
<evidence type="ECO:0000313" key="6">
    <source>
        <dbReference type="EMBL" id="AZQ64962.1"/>
    </source>
</evidence>
<dbReference type="SUPFAM" id="SSF47413">
    <property type="entry name" value="lambda repressor-like DNA-binding domains"/>
    <property type="match status" value="1"/>
</dbReference>
<dbReference type="Gene3D" id="3.40.50.2300">
    <property type="match status" value="2"/>
</dbReference>
<dbReference type="InterPro" id="IPR001761">
    <property type="entry name" value="Peripla_BP/Lac1_sug-bd_dom"/>
</dbReference>
<sequence>MKRNKKAKLSDIAKELGVSNATVSRALNGSEKVQPATKSKILALAKKLNYKPNQLAQGLVKKSTKTIGVILPTFEKNFFFRVLKGIESVLHSADYKIIITTSGDNAKQEKEACYSLSSYHVDGIILSLSYNHEDPNFLIDIQDDGIPLLFMDRIYEEIDANYVISDDFTGMYEAINKLIDKGRRRIVHIKGPENISTSFSRHQGYKQALKDHGIEYDKELVVQCEHEAEVKQSLRSLFKQGIDFDAVTCYNDYYAFHAMELLKERGIEVPKDVGIVGFANEPLASYTSPKLSTVNQPAELMGKRAASLIINEIDLLKKEEAYEFETVLMETYLIERETTL</sequence>
<dbReference type="AlphaFoldDB" id="A0A3S9PA57"/>
<dbReference type="Pfam" id="PF00532">
    <property type="entry name" value="Peripla_BP_1"/>
    <property type="match status" value="1"/>
</dbReference>
<gene>
    <name evidence="6" type="ORF">EI427_22320</name>
</gene>
<dbReference type="CDD" id="cd01392">
    <property type="entry name" value="HTH_LacI"/>
    <property type="match status" value="1"/>
</dbReference>
<keyword evidence="7" id="KW-1185">Reference proteome</keyword>
<dbReference type="PROSITE" id="PS50943">
    <property type="entry name" value="HTH_CROC1"/>
    <property type="match status" value="1"/>
</dbReference>
<dbReference type="PANTHER" id="PTHR30146:SF109">
    <property type="entry name" value="HTH-TYPE TRANSCRIPTIONAL REGULATOR GALS"/>
    <property type="match status" value="1"/>
</dbReference>
<dbReference type="SUPFAM" id="SSF53822">
    <property type="entry name" value="Periplasmic binding protein-like I"/>
    <property type="match status" value="1"/>
</dbReference>
<dbReference type="InterPro" id="IPR010982">
    <property type="entry name" value="Lambda_DNA-bd_dom_sf"/>
</dbReference>
<dbReference type="InterPro" id="IPR001387">
    <property type="entry name" value="Cro/C1-type_HTH"/>
</dbReference>
<evidence type="ECO:0000256" key="3">
    <source>
        <dbReference type="ARBA" id="ARBA00023163"/>
    </source>
</evidence>